<evidence type="ECO:0000256" key="1">
    <source>
        <dbReference type="SAM" id="Phobius"/>
    </source>
</evidence>
<evidence type="ECO:0000313" key="2">
    <source>
        <dbReference type="EMBL" id="MPN53539.1"/>
    </source>
</evidence>
<comment type="caution">
    <text evidence="2">The sequence shown here is derived from an EMBL/GenBank/DDBJ whole genome shotgun (WGS) entry which is preliminary data.</text>
</comment>
<proteinExistence type="predicted"/>
<dbReference type="InterPro" id="IPR037272">
    <property type="entry name" value="SNS_sf"/>
</dbReference>
<organism evidence="2">
    <name type="scientific">bioreactor metagenome</name>
    <dbReference type="NCBI Taxonomy" id="1076179"/>
    <lineage>
        <taxon>unclassified sequences</taxon>
        <taxon>metagenomes</taxon>
        <taxon>ecological metagenomes</taxon>
    </lineage>
</organism>
<feature type="transmembrane region" description="Helical" evidence="1">
    <location>
        <begin position="7"/>
        <end position="25"/>
    </location>
</feature>
<protein>
    <recommendedName>
        <fullName evidence="3">Sodium-dependent transporter</fullName>
    </recommendedName>
</protein>
<dbReference type="SUPFAM" id="SSF161070">
    <property type="entry name" value="SNF-like"/>
    <property type="match status" value="1"/>
</dbReference>
<feature type="transmembrane region" description="Helical" evidence="1">
    <location>
        <begin position="45"/>
        <end position="70"/>
    </location>
</feature>
<accession>A0A645IT25</accession>
<gene>
    <name evidence="2" type="ORF">SDC9_201203</name>
</gene>
<dbReference type="EMBL" id="VSSQ01120748">
    <property type="protein sequence ID" value="MPN53539.1"/>
    <property type="molecule type" value="Genomic_DNA"/>
</dbReference>
<keyword evidence="1" id="KW-1133">Transmembrane helix</keyword>
<keyword evidence="1" id="KW-0472">Membrane</keyword>
<dbReference type="AlphaFoldDB" id="A0A645IT25"/>
<reference evidence="2" key="1">
    <citation type="submission" date="2019-08" db="EMBL/GenBank/DDBJ databases">
        <authorList>
            <person name="Kucharzyk K."/>
            <person name="Murdoch R.W."/>
            <person name="Higgins S."/>
            <person name="Loffler F."/>
        </authorList>
    </citation>
    <scope>NUCLEOTIDE SEQUENCE</scope>
</reference>
<name>A0A645IT25_9ZZZZ</name>
<sequence>MEYLTDRLLLPFGAFFTTVFVGWIWGTDNAIKEATSDGKFKFGLAPLWAFLVKFAAPVAILCIIVAGLLLGMSIS</sequence>
<evidence type="ECO:0008006" key="3">
    <source>
        <dbReference type="Google" id="ProtNLM"/>
    </source>
</evidence>
<keyword evidence="1" id="KW-0812">Transmembrane</keyword>